<evidence type="ECO:0000256" key="5">
    <source>
        <dbReference type="ARBA" id="ARBA00022842"/>
    </source>
</evidence>
<keyword evidence="4 9" id="KW-0812">Transmembrane</keyword>
<evidence type="ECO:0000256" key="8">
    <source>
        <dbReference type="ARBA" id="ARBA00023136"/>
    </source>
</evidence>
<organism evidence="11 12">
    <name type="scientific">Caenorhabditis japonica</name>
    <dbReference type="NCBI Taxonomy" id="281687"/>
    <lineage>
        <taxon>Eukaryota</taxon>
        <taxon>Metazoa</taxon>
        <taxon>Ecdysozoa</taxon>
        <taxon>Nematoda</taxon>
        <taxon>Chromadorea</taxon>
        <taxon>Rhabditida</taxon>
        <taxon>Rhabditina</taxon>
        <taxon>Rhabditomorpha</taxon>
        <taxon>Rhabditoidea</taxon>
        <taxon>Rhabditidae</taxon>
        <taxon>Peloderinae</taxon>
        <taxon>Caenorhabditis</taxon>
    </lineage>
</organism>
<evidence type="ECO:0000256" key="9">
    <source>
        <dbReference type="SAM" id="Phobius"/>
    </source>
</evidence>
<dbReference type="SUPFAM" id="SSF161093">
    <property type="entry name" value="MgtE membrane domain-like"/>
    <property type="match status" value="2"/>
</dbReference>
<reference evidence="11" key="2">
    <citation type="submission" date="2022-06" db="UniProtKB">
        <authorList>
            <consortium name="EnsemblMetazoa"/>
        </authorList>
    </citation>
    <scope>IDENTIFICATION</scope>
    <source>
        <strain evidence="11">DF5081</strain>
    </source>
</reference>
<evidence type="ECO:0000256" key="2">
    <source>
        <dbReference type="ARBA" id="ARBA00009749"/>
    </source>
</evidence>
<dbReference type="AlphaFoldDB" id="A0A8R1HLI4"/>
<dbReference type="GO" id="GO:0008324">
    <property type="term" value="F:monoatomic cation transmembrane transporter activity"/>
    <property type="evidence" value="ECO:0007669"/>
    <property type="project" value="InterPro"/>
</dbReference>
<dbReference type="PANTHER" id="PTHR16228:SF24">
    <property type="entry name" value="SLC41A_MGTE INTEGRAL MEMBRANE DOMAIN-CONTAINING PROTEIN"/>
    <property type="match status" value="1"/>
</dbReference>
<sequence>MASMEAIIDEQPQNVQESLCQIFSQSVIPFFLGGCGSISAGLLLTFANKNLMLLEEVPEFLVLMPPLQGLRGNLDMTFAARMSTLAHVGEFDKPGLAIKIRRNAAVAQGLSIFVCLVANIISMFIVSVTPSLPEVNNTNRTFTTVSPPPEKSRNFMFLTSSSIISMAVNCAVCTLLLFTIVYCTWKRHFNPDNIVAPLGASISDLLTIGSMLLACYSIRPYSEFNEMVPIVVIVIALFSVPIWLCLAWEDDTAVKIARQQCLTLIIASMISCGAGFLQSRGAVQFPNYPAYQTLISGLTGNRGAVLASRISSHLEVHKESEMEWNDRARPHRYYMSRSPEAKTAKLLLFTAVPFQLFFVGVSTLISCLMSDPVETDYRFFLVYPIVVFIQVWFVSEI</sequence>
<evidence type="ECO:0000313" key="12">
    <source>
        <dbReference type="Proteomes" id="UP000005237"/>
    </source>
</evidence>
<feature type="transmembrane region" description="Helical" evidence="9">
    <location>
        <begin position="194"/>
        <end position="221"/>
    </location>
</feature>
<accession>A0A8R1HLI4</accession>
<feature type="transmembrane region" description="Helical" evidence="9">
    <location>
        <begin position="27"/>
        <end position="47"/>
    </location>
</feature>
<feature type="transmembrane region" description="Helical" evidence="9">
    <location>
        <begin position="155"/>
        <end position="182"/>
    </location>
</feature>
<dbReference type="EnsemblMetazoa" id="CJA01853.1">
    <property type="protein sequence ID" value="CJA01853.1"/>
    <property type="gene ID" value="WBGene00121057"/>
</dbReference>
<dbReference type="GO" id="GO:0005886">
    <property type="term" value="C:plasma membrane"/>
    <property type="evidence" value="ECO:0007669"/>
    <property type="project" value="TreeGrafter"/>
</dbReference>
<dbReference type="InterPro" id="IPR045349">
    <property type="entry name" value="SLC41A1-3"/>
</dbReference>
<dbReference type="Proteomes" id="UP000005237">
    <property type="component" value="Unassembled WGS sequence"/>
</dbReference>
<feature type="transmembrane region" description="Helical" evidence="9">
    <location>
        <begin position="377"/>
        <end position="395"/>
    </location>
</feature>
<evidence type="ECO:0000256" key="3">
    <source>
        <dbReference type="ARBA" id="ARBA00022448"/>
    </source>
</evidence>
<protein>
    <submittedName>
        <fullName evidence="11">MgtE domain-containing protein</fullName>
    </submittedName>
</protein>
<evidence type="ECO:0000313" key="11">
    <source>
        <dbReference type="EnsemblMetazoa" id="CJA01853.1"/>
    </source>
</evidence>
<feature type="transmembrane region" description="Helical" evidence="9">
    <location>
        <begin position="346"/>
        <end position="365"/>
    </location>
</feature>
<evidence type="ECO:0000256" key="6">
    <source>
        <dbReference type="ARBA" id="ARBA00022989"/>
    </source>
</evidence>
<comment type="similarity">
    <text evidence="2">Belongs to the SLC41A transporter family.</text>
</comment>
<reference evidence="12" key="1">
    <citation type="submission" date="2010-08" db="EMBL/GenBank/DDBJ databases">
        <authorList>
            <consortium name="Caenorhabditis japonica Sequencing Consortium"/>
            <person name="Wilson R.K."/>
        </authorList>
    </citation>
    <scope>NUCLEOTIDE SEQUENCE [LARGE SCALE GENOMIC DNA]</scope>
    <source>
        <strain evidence="12">DF5081</strain>
    </source>
</reference>
<dbReference type="Gene3D" id="1.10.357.20">
    <property type="entry name" value="SLC41 divalent cation transporters, integral membrane domain"/>
    <property type="match status" value="1"/>
</dbReference>
<evidence type="ECO:0000256" key="4">
    <source>
        <dbReference type="ARBA" id="ARBA00022692"/>
    </source>
</evidence>
<keyword evidence="8 9" id="KW-0472">Membrane</keyword>
<proteinExistence type="inferred from homology"/>
<dbReference type="InterPro" id="IPR006667">
    <property type="entry name" value="SLC41_membr_dom"/>
</dbReference>
<evidence type="ECO:0000256" key="7">
    <source>
        <dbReference type="ARBA" id="ARBA00023065"/>
    </source>
</evidence>
<feature type="domain" description="SLC41A/MgtE integral membrane" evidence="10">
    <location>
        <begin position="64"/>
        <end position="213"/>
    </location>
</feature>
<dbReference type="Pfam" id="PF01769">
    <property type="entry name" value="MgtE"/>
    <property type="match status" value="1"/>
</dbReference>
<feature type="transmembrane region" description="Helical" evidence="9">
    <location>
        <begin position="105"/>
        <end position="126"/>
    </location>
</feature>
<evidence type="ECO:0000256" key="1">
    <source>
        <dbReference type="ARBA" id="ARBA00004141"/>
    </source>
</evidence>
<keyword evidence="7" id="KW-0406">Ion transport</keyword>
<keyword evidence="6 9" id="KW-1133">Transmembrane helix</keyword>
<name>A0A8R1HLI4_CAEJA</name>
<keyword evidence="12" id="KW-1185">Reference proteome</keyword>
<comment type="subcellular location">
    <subcellularLocation>
        <location evidence="1">Membrane</location>
        <topology evidence="1">Multi-pass membrane protein</topology>
    </subcellularLocation>
</comment>
<dbReference type="PANTHER" id="PTHR16228">
    <property type="entry name" value="DIVALENT CATION TRANSPORTER SOLUTE CARRIER FAMILY 41"/>
    <property type="match status" value="1"/>
</dbReference>
<keyword evidence="3" id="KW-0813">Transport</keyword>
<keyword evidence="5" id="KW-0460">Magnesium</keyword>
<dbReference type="InterPro" id="IPR036739">
    <property type="entry name" value="SLC41_membr_dom_sf"/>
</dbReference>
<feature type="transmembrane region" description="Helical" evidence="9">
    <location>
        <begin position="227"/>
        <end position="248"/>
    </location>
</feature>
<evidence type="ECO:0000259" key="10">
    <source>
        <dbReference type="Pfam" id="PF01769"/>
    </source>
</evidence>